<evidence type="ECO:0000256" key="3">
    <source>
        <dbReference type="SAM" id="Phobius"/>
    </source>
</evidence>
<dbReference type="FunFam" id="2.60.40.10:FF:000791">
    <property type="entry name" value="Two-component system sensor histidine kinase/response regulator"/>
    <property type="match status" value="1"/>
</dbReference>
<dbReference type="RefSeq" id="WP_015817836.1">
    <property type="nucleotide sequence ID" value="NC_012997.1"/>
</dbReference>
<feature type="domain" description="GGDEF" evidence="4">
    <location>
        <begin position="954"/>
        <end position="1093"/>
    </location>
</feature>
<dbReference type="HOGENOM" id="CLU_000445_28_4_6"/>
<dbReference type="SUPFAM" id="SSF55073">
    <property type="entry name" value="Nucleotide cyclase"/>
    <property type="match status" value="1"/>
</dbReference>
<dbReference type="Pfam" id="PF00990">
    <property type="entry name" value="GGDEF"/>
    <property type="match status" value="1"/>
</dbReference>
<protein>
    <submittedName>
        <fullName evidence="5">Response regulator receiver domain protein</fullName>
    </submittedName>
</protein>
<dbReference type="Gene3D" id="2.60.40.10">
    <property type="entry name" value="Immunoglobulins"/>
    <property type="match status" value="1"/>
</dbReference>
<keyword evidence="1" id="KW-0597">Phosphoprotein</keyword>
<dbReference type="Pfam" id="PF07494">
    <property type="entry name" value="Reg_prop"/>
    <property type="match status" value="3"/>
</dbReference>
<dbReference type="SUPFAM" id="SSF63829">
    <property type="entry name" value="Calcium-dependent phosphotriesterase"/>
    <property type="match status" value="2"/>
</dbReference>
<dbReference type="Gene3D" id="2.130.10.10">
    <property type="entry name" value="YVTN repeat-like/Quinoprotein amine dehydrogenase"/>
    <property type="match status" value="2"/>
</dbReference>
<reference evidence="5 6" key="1">
    <citation type="journal article" date="2009" name="PLoS ONE">
        <title>The complete genome of Teredinibacter turnerae T7901: an intracellular endosymbiont of marine wood-boring bivalves (shipworms).</title>
        <authorList>
            <person name="Yang J.C."/>
            <person name="Madupu R."/>
            <person name="Durkin A.S."/>
            <person name="Ekborg N.A."/>
            <person name="Pedamallu C.S."/>
            <person name="Hostetler J.B."/>
            <person name="Radune D."/>
            <person name="Toms B.S."/>
            <person name="Henrissat B."/>
            <person name="Coutinho P.M."/>
            <person name="Schwarz S."/>
            <person name="Field L."/>
            <person name="Trindade-Silva A.E."/>
            <person name="Soares C.A.G."/>
            <person name="Elshahawi S."/>
            <person name="Hanora A."/>
            <person name="Schmidt E.W."/>
            <person name="Haygood M.G."/>
            <person name="Posfai J."/>
            <person name="Benner J."/>
            <person name="Madinger C."/>
            <person name="Nove J."/>
            <person name="Anton B."/>
            <person name="Chaudhary K."/>
            <person name="Foster J."/>
            <person name="Holman A."/>
            <person name="Kumar S."/>
            <person name="Lessard P.A."/>
            <person name="Luyten Y.A."/>
            <person name="Slatko B."/>
            <person name="Wood N."/>
            <person name="Wu B."/>
            <person name="Teplitski M."/>
            <person name="Mougous J.D."/>
            <person name="Ward N."/>
            <person name="Eisen J.A."/>
            <person name="Badger J.H."/>
            <person name="Distel D.L."/>
        </authorList>
    </citation>
    <scope>NUCLEOTIDE SEQUENCE [LARGE SCALE GENOMIC DNA]</scope>
    <source>
        <strain evidence="6">ATCC 39867 / T7901</strain>
    </source>
</reference>
<dbReference type="eggNOG" id="COG3706">
    <property type="taxonomic scope" value="Bacteria"/>
</dbReference>
<dbReference type="PANTHER" id="PTHR43547">
    <property type="entry name" value="TWO-COMPONENT HISTIDINE KINASE"/>
    <property type="match status" value="1"/>
</dbReference>
<dbReference type="SUPFAM" id="SSF50965">
    <property type="entry name" value="Galactose oxidase, central domain"/>
    <property type="match status" value="1"/>
</dbReference>
<dbReference type="CDD" id="cd01949">
    <property type="entry name" value="GGDEF"/>
    <property type="match status" value="1"/>
</dbReference>
<keyword evidence="3" id="KW-1133">Transmembrane helix</keyword>
<keyword evidence="3" id="KW-0812">Transmembrane</keyword>
<dbReference type="Proteomes" id="UP000009080">
    <property type="component" value="Chromosome"/>
</dbReference>
<accession>C5BMG8</accession>
<evidence type="ECO:0000313" key="5">
    <source>
        <dbReference type="EMBL" id="ACR11725.1"/>
    </source>
</evidence>
<dbReference type="InterPro" id="IPR029787">
    <property type="entry name" value="Nucleotide_cyclase"/>
</dbReference>
<dbReference type="InterPro" id="IPR011110">
    <property type="entry name" value="Reg_prop"/>
</dbReference>
<dbReference type="Pfam" id="PF07495">
    <property type="entry name" value="Y_Y_Y"/>
    <property type="match status" value="1"/>
</dbReference>
<dbReference type="InterPro" id="IPR015943">
    <property type="entry name" value="WD40/YVTN_repeat-like_dom_sf"/>
</dbReference>
<dbReference type="PROSITE" id="PS50887">
    <property type="entry name" value="GGDEF"/>
    <property type="match status" value="1"/>
</dbReference>
<dbReference type="OrthoDB" id="9772100at2"/>
<dbReference type="InterPro" id="IPR011123">
    <property type="entry name" value="Y_Y_Y"/>
</dbReference>
<dbReference type="EMBL" id="CP001614">
    <property type="protein sequence ID" value="ACR11725.1"/>
    <property type="molecule type" value="Genomic_DNA"/>
</dbReference>
<dbReference type="KEGG" id="ttu:TERTU_2719"/>
<keyword evidence="2" id="KW-0175">Coiled coil</keyword>
<feature type="transmembrane region" description="Helical" evidence="3">
    <location>
        <begin position="19"/>
        <end position="41"/>
    </location>
</feature>
<keyword evidence="3" id="KW-0472">Membrane</keyword>
<dbReference type="InterPro" id="IPR000160">
    <property type="entry name" value="GGDEF_dom"/>
</dbReference>
<dbReference type="InterPro" id="IPR011043">
    <property type="entry name" value="Gal_Oxase/kelch_b-propeller"/>
</dbReference>
<proteinExistence type="predicted"/>
<name>C5BMG8_TERTT</name>
<dbReference type="NCBIfam" id="TIGR00254">
    <property type="entry name" value="GGDEF"/>
    <property type="match status" value="1"/>
</dbReference>
<dbReference type="GO" id="GO:0000155">
    <property type="term" value="F:phosphorelay sensor kinase activity"/>
    <property type="evidence" value="ECO:0007669"/>
    <property type="project" value="TreeGrafter"/>
</dbReference>
<dbReference type="PANTHER" id="PTHR43547:SF2">
    <property type="entry name" value="HYBRID SIGNAL TRANSDUCTION HISTIDINE KINASE C"/>
    <property type="match status" value="1"/>
</dbReference>
<dbReference type="SMART" id="SM00267">
    <property type="entry name" value="GGDEF"/>
    <property type="match status" value="1"/>
</dbReference>
<feature type="coiled-coil region" evidence="2">
    <location>
        <begin position="886"/>
        <end position="913"/>
    </location>
</feature>
<dbReference type="eggNOG" id="COG3292">
    <property type="taxonomic scope" value="Bacteria"/>
</dbReference>
<organism evidence="5 6">
    <name type="scientific">Teredinibacter turnerae (strain ATCC 39867 / T7901)</name>
    <dbReference type="NCBI Taxonomy" id="377629"/>
    <lineage>
        <taxon>Bacteria</taxon>
        <taxon>Pseudomonadati</taxon>
        <taxon>Pseudomonadota</taxon>
        <taxon>Gammaproteobacteria</taxon>
        <taxon>Cellvibrionales</taxon>
        <taxon>Cellvibrionaceae</taxon>
        <taxon>Teredinibacter</taxon>
    </lineage>
</organism>
<dbReference type="AlphaFoldDB" id="C5BMG8"/>
<keyword evidence="6" id="KW-1185">Reference proteome</keyword>
<dbReference type="InterPro" id="IPR013783">
    <property type="entry name" value="Ig-like_fold"/>
</dbReference>
<dbReference type="InterPro" id="IPR043128">
    <property type="entry name" value="Rev_trsase/Diguanyl_cyclase"/>
</dbReference>
<evidence type="ECO:0000256" key="2">
    <source>
        <dbReference type="SAM" id="Coils"/>
    </source>
</evidence>
<dbReference type="STRING" id="377629.TERTU_2719"/>
<evidence type="ECO:0000313" key="6">
    <source>
        <dbReference type="Proteomes" id="UP000009080"/>
    </source>
</evidence>
<sequence length="1134" mass="127701">MLLGVEGASHKGGKRISKYAHYILSLLILSVGVVTVTVASAQPRIPPQVKFTPTLQDQLEKLGYINSIHQDADGFLWFAAVKGLARYDGYALRTYEQRVDDPLSISHLWVKHLLRDSRGDLWAVTHTGLCRYLRTNDGFQCFPGRGQSDAVPNLYFYYLFEDSRQQMWASTSLGIRLFNPSNGALSLAPEPLNSTLTAVGNANTNSVNTVAEAPNGDLWFGLEGNGLIRYSPPTHSLIHYHLNDGHSNLQSNQIRSILADSKGVIWIGTLGAGIARFNEQSGEFERFVHSASEKADTVWDIMEDQNGLFWIGDGTGVHLYNPDTGDFADYSYIEGQTSGPSNFVARDIFMDKSKGIWIGYFPSGVDAVDLQASEFLNFRHIPEQPNSLGDGGVLTTLEAPDKTVWIGCGFGLSHLDRATGNFTKYIYEEDDPHSLSGSTVLDMELDKDHILWVGAWDRGLNRQLPGEDRWERYQYDPQDPKSLYGREPWGITVDHNNDIWIVTEKGISRYNRSTNDFTRVMPNDSLGNPMTTLYSRGITTMSDGRLWIASYNGVYVLNPNTLEFEAHYMNDPEQANSISWNQILTSFQDSKGNIWIGTFGGGLNRFNHADNTFTRFTTEQGLPNSTVSSIVEDTDGNLWVSTFEGLARFDPKTEKFMVFTKRDGLVGNLFNRDSGSLLSDGSLVFGSSRGLTLFDPHMLQPNEHIPPIVLTDLQVFNESQRPGPNSPLQRAIGVTQEISLDHTQSVFSIAYSALDFRSPDENQYAYRLKGFEERWNMVGNRRLATYTNLDPGNYVFEVKGSNNHGIWNPTPARLRIYINPPYWRTPLAYAFYALALSALISWTLWVQRKELARERALVRRMTEIDRMKDEINRDLDRKVAERTEALRTEHQRLIATQEELRSLNKRLEDASLTDQLTGLHNRRFLYNTITNDLIETNEQYDRARAAGLEFRALNDLTFMVLDIDDFKTINDHHGHASGDLMLVQFGNILRSALAAEDYVIRWGGEEFVLVIRHQARSRAEAIADRLLFTTQNHTFKLADGCDAKKTCSIGIASYPFAPHQPGLFDWEQIISLADQALYAAKASGKNCWVRLQANDRGGQSALEDVSPTRLSQGVTSGAIKVTSSRPMDELQWRD</sequence>
<dbReference type="Gene3D" id="3.30.70.270">
    <property type="match status" value="1"/>
</dbReference>
<evidence type="ECO:0000256" key="1">
    <source>
        <dbReference type="ARBA" id="ARBA00022553"/>
    </source>
</evidence>
<gene>
    <name evidence="5" type="ordered locus">TERTU_2719</name>
</gene>
<evidence type="ECO:0000259" key="4">
    <source>
        <dbReference type="PROSITE" id="PS50887"/>
    </source>
</evidence>